<name>A0AAD5PS21_9CRUS</name>
<evidence type="ECO:0000313" key="2">
    <source>
        <dbReference type="Proteomes" id="UP000820818"/>
    </source>
</evidence>
<accession>A0AAD5PS21</accession>
<protein>
    <recommendedName>
        <fullName evidence="3">DUF4806 domain-containing protein</fullName>
    </recommendedName>
</protein>
<gene>
    <name evidence="1" type="ORF">GHT06_020141</name>
</gene>
<dbReference type="Proteomes" id="UP000820818">
    <property type="component" value="Linkage Group LG8"/>
</dbReference>
<proteinExistence type="predicted"/>
<sequence length="140" mass="16214">MAREVPDIKSENRDLRILLQRRQPIAGINNNNVGESRHPGFEKHVSLPLKTIDEFKHFEEELLKVEVSSNLDTIRRLWKEVMSNELMRLYTWSGTPKPNSGKQKGLAFEITTIPKIEETSKIYIRKAVDRLKSSSIAQQE</sequence>
<comment type="caution">
    <text evidence="1">The sequence shown here is derived from an EMBL/GenBank/DDBJ whole genome shotgun (WGS) entry which is preliminary data.</text>
</comment>
<dbReference type="EMBL" id="WJBH02000008">
    <property type="protein sequence ID" value="KAI9554864.1"/>
    <property type="molecule type" value="Genomic_DNA"/>
</dbReference>
<keyword evidence="2" id="KW-1185">Reference proteome</keyword>
<organism evidence="1 2">
    <name type="scientific">Daphnia sinensis</name>
    <dbReference type="NCBI Taxonomy" id="1820382"/>
    <lineage>
        <taxon>Eukaryota</taxon>
        <taxon>Metazoa</taxon>
        <taxon>Ecdysozoa</taxon>
        <taxon>Arthropoda</taxon>
        <taxon>Crustacea</taxon>
        <taxon>Branchiopoda</taxon>
        <taxon>Diplostraca</taxon>
        <taxon>Cladocera</taxon>
        <taxon>Anomopoda</taxon>
        <taxon>Daphniidae</taxon>
        <taxon>Daphnia</taxon>
        <taxon>Daphnia similis group</taxon>
    </lineage>
</organism>
<reference evidence="1 2" key="1">
    <citation type="submission" date="2022-05" db="EMBL/GenBank/DDBJ databases">
        <title>A multi-omics perspective on studying reproductive biology in Daphnia sinensis.</title>
        <authorList>
            <person name="Jia J."/>
        </authorList>
    </citation>
    <scope>NUCLEOTIDE SEQUENCE [LARGE SCALE GENOMIC DNA]</scope>
    <source>
        <strain evidence="1 2">WSL</strain>
    </source>
</reference>
<evidence type="ECO:0000313" key="1">
    <source>
        <dbReference type="EMBL" id="KAI9554864.1"/>
    </source>
</evidence>
<evidence type="ECO:0008006" key="3">
    <source>
        <dbReference type="Google" id="ProtNLM"/>
    </source>
</evidence>
<dbReference type="AlphaFoldDB" id="A0AAD5PS21"/>